<keyword evidence="1" id="KW-0677">Repeat</keyword>
<proteinExistence type="predicted"/>
<evidence type="ECO:0000313" key="4">
    <source>
        <dbReference type="EMBL" id="SUZ71834.1"/>
    </source>
</evidence>
<dbReference type="InterPro" id="IPR050745">
    <property type="entry name" value="Multifunctional_regulatory"/>
</dbReference>
<reference evidence="4" key="1">
    <citation type="submission" date="2018-05" db="EMBL/GenBank/DDBJ databases">
        <authorList>
            <person name="Lanie J.A."/>
            <person name="Ng W.-L."/>
            <person name="Kazmierczak K.M."/>
            <person name="Andrzejewski T.M."/>
            <person name="Davidsen T.M."/>
            <person name="Wayne K.J."/>
            <person name="Tettelin H."/>
            <person name="Glass J.I."/>
            <person name="Rusch D."/>
            <person name="Podicherti R."/>
            <person name="Tsui H.-C.T."/>
            <person name="Winkler M.E."/>
        </authorList>
    </citation>
    <scope>NUCLEOTIDE SEQUENCE</scope>
</reference>
<dbReference type="Gene3D" id="1.25.40.20">
    <property type="entry name" value="Ankyrin repeat-containing domain"/>
    <property type="match status" value="3"/>
</dbReference>
<dbReference type="SMART" id="SM00248">
    <property type="entry name" value="ANK"/>
    <property type="match status" value="11"/>
</dbReference>
<feature type="transmembrane region" description="Helical" evidence="3">
    <location>
        <begin position="25"/>
        <end position="46"/>
    </location>
</feature>
<dbReference type="InterPro" id="IPR036770">
    <property type="entry name" value="Ankyrin_rpt-contain_sf"/>
</dbReference>
<keyword evidence="3" id="KW-1133">Transmembrane helix</keyword>
<dbReference type="PROSITE" id="PS50088">
    <property type="entry name" value="ANK_REPEAT"/>
    <property type="match status" value="7"/>
</dbReference>
<dbReference type="InterPro" id="IPR002110">
    <property type="entry name" value="Ankyrin_rpt"/>
</dbReference>
<dbReference type="PANTHER" id="PTHR24189">
    <property type="entry name" value="MYOTROPHIN"/>
    <property type="match status" value="1"/>
</dbReference>
<protein>
    <submittedName>
        <fullName evidence="4">Uncharacterized protein</fullName>
    </submittedName>
</protein>
<dbReference type="EMBL" id="UINC01001135">
    <property type="protein sequence ID" value="SUZ71834.1"/>
    <property type="molecule type" value="Genomic_DNA"/>
</dbReference>
<evidence type="ECO:0000256" key="1">
    <source>
        <dbReference type="ARBA" id="ARBA00022737"/>
    </source>
</evidence>
<keyword evidence="2" id="KW-0040">ANK repeat</keyword>
<evidence type="ECO:0000256" key="3">
    <source>
        <dbReference type="SAM" id="Phobius"/>
    </source>
</evidence>
<dbReference type="PANTHER" id="PTHR24189:SF50">
    <property type="entry name" value="ANKYRIN REPEAT AND SOCS BOX PROTEIN 2"/>
    <property type="match status" value="1"/>
</dbReference>
<dbReference type="AlphaFoldDB" id="A0A381PYU9"/>
<keyword evidence="3" id="KW-0812">Transmembrane</keyword>
<keyword evidence="3" id="KW-0472">Membrane</keyword>
<gene>
    <name evidence="4" type="ORF">METZ01_LOCUS24688</name>
</gene>
<name>A0A381PYU9_9ZZZZ</name>
<accession>A0A381PYU9</accession>
<evidence type="ECO:0000256" key="2">
    <source>
        <dbReference type="ARBA" id="ARBA00023043"/>
    </source>
</evidence>
<dbReference type="Pfam" id="PF00023">
    <property type="entry name" value="Ank"/>
    <property type="match status" value="1"/>
</dbReference>
<dbReference type="SUPFAM" id="SSF48403">
    <property type="entry name" value="Ankyrin repeat"/>
    <property type="match status" value="2"/>
</dbReference>
<dbReference type="Pfam" id="PF12796">
    <property type="entry name" value="Ank_2"/>
    <property type="match status" value="3"/>
</dbReference>
<dbReference type="PRINTS" id="PR01415">
    <property type="entry name" value="ANKYRIN"/>
</dbReference>
<sequence length="535" mass="57037">MQTLKNHEKCMSCGRQKMRQNLKNGPFLSAFFLASIIGIGLTWVSAPIHAQGSALTDAVERQDYPLINRLLDERADVNATQVDGMSSLHWAVYHDDNDLAEKLVQVGADVNTETRYGITALSLAAMNGNGELVELLLDAGAYSNESLEGGETILMIAARAGSLKAVKALLAAGADFNAQEQRGQTALMWAAAEGHTSVVKALIDAGGNINRKLGSGFTPLFFSVREGHIGVALALIEAGVDLNGILSRIRERTARAGNNATTQPVNRGLSPLLLAVRNGHFELAIELVKAGADPNDMRSGFTPLHTVAWVRKPDASDRGDPPPIGSGNLTSLEFVRELVALGADVNLPLAEGAPRQPNSASILETGGSTAFLLAADRADAPLMRTLLDLGANPFWSNLSSTTPLMAAAGLGTRAPEEEAGTEEEALAATSLMLELGADVNAVNENNETAMHGAAYGRFPSVVKLLADHGADPHVWNRVNYRGWTPLFIAEGHRHIPRGPSLPTIEVISRLMFESGIPTEGPRPELIDQYEVPPNR</sequence>
<dbReference type="PROSITE" id="PS50297">
    <property type="entry name" value="ANK_REP_REGION"/>
    <property type="match status" value="6"/>
</dbReference>
<organism evidence="4">
    <name type="scientific">marine metagenome</name>
    <dbReference type="NCBI Taxonomy" id="408172"/>
    <lineage>
        <taxon>unclassified sequences</taxon>
        <taxon>metagenomes</taxon>
        <taxon>ecological metagenomes</taxon>
    </lineage>
</organism>